<comment type="function">
    <text evidence="9">Radial spoke stalk protein that binds heme under oxidizing conditions. Required for the coordinated beating of multiple cilia maybe by functioning in a redox signaling pathway.</text>
</comment>
<evidence type="ECO:0000256" key="5">
    <source>
        <dbReference type="ARBA" id="ARBA00023004"/>
    </source>
</evidence>
<organism evidence="11">
    <name type="scientific">Chlamydomonas leiostraca</name>
    <dbReference type="NCBI Taxonomy" id="1034604"/>
    <lineage>
        <taxon>Eukaryota</taxon>
        <taxon>Viridiplantae</taxon>
        <taxon>Chlorophyta</taxon>
        <taxon>core chlorophytes</taxon>
        <taxon>Chlorophyceae</taxon>
        <taxon>CS clade</taxon>
        <taxon>Chlamydomonadales</taxon>
        <taxon>Chlamydomonadaceae</taxon>
        <taxon>Chlamydomonas</taxon>
    </lineage>
</organism>
<evidence type="ECO:0000256" key="2">
    <source>
        <dbReference type="ARBA" id="ARBA00022490"/>
    </source>
</evidence>
<dbReference type="InterPro" id="IPR001199">
    <property type="entry name" value="Cyt_B5-like_heme/steroid-bd"/>
</dbReference>
<dbReference type="SUPFAM" id="SSF55856">
    <property type="entry name" value="Cytochrome b5-like heme/steroid binding domain"/>
    <property type="match status" value="1"/>
</dbReference>
<keyword evidence="6" id="KW-0206">Cytoskeleton</keyword>
<protein>
    <recommendedName>
        <fullName evidence="8">Cytochrome b5 domain-containing protein 1</fullName>
    </recommendedName>
</protein>
<dbReference type="PROSITE" id="PS50255">
    <property type="entry name" value="CYTOCHROME_B5_2"/>
    <property type="match status" value="1"/>
</dbReference>
<reference evidence="11" key="1">
    <citation type="submission" date="2021-01" db="EMBL/GenBank/DDBJ databases">
        <authorList>
            <person name="Corre E."/>
            <person name="Pelletier E."/>
            <person name="Niang G."/>
            <person name="Scheremetjew M."/>
            <person name="Finn R."/>
            <person name="Kale V."/>
            <person name="Holt S."/>
            <person name="Cochrane G."/>
            <person name="Meng A."/>
            <person name="Brown T."/>
            <person name="Cohen L."/>
        </authorList>
    </citation>
    <scope>NUCLEOTIDE SEQUENCE</scope>
    <source>
        <strain evidence="11">SAG 11-49</strain>
    </source>
</reference>
<dbReference type="GO" id="GO:0046872">
    <property type="term" value="F:metal ion binding"/>
    <property type="evidence" value="ECO:0007669"/>
    <property type="project" value="UniProtKB-KW"/>
</dbReference>
<name>A0A7S0RXX4_9CHLO</name>
<dbReference type="PANTHER" id="PTHR21281">
    <property type="entry name" value="CYTOCHROME B5 DOMAIN-CONTAINING PROTEIN 1"/>
    <property type="match status" value="1"/>
</dbReference>
<evidence type="ECO:0000256" key="8">
    <source>
        <dbReference type="ARBA" id="ARBA00040649"/>
    </source>
</evidence>
<evidence type="ECO:0000256" key="6">
    <source>
        <dbReference type="ARBA" id="ARBA00023212"/>
    </source>
</evidence>
<evidence type="ECO:0000256" key="3">
    <source>
        <dbReference type="ARBA" id="ARBA00022617"/>
    </source>
</evidence>
<comment type="subcellular location">
    <subcellularLocation>
        <location evidence="1">Cytoplasm</location>
        <location evidence="1">Cytoskeleton</location>
        <location evidence="1">Cilium axoneme</location>
    </subcellularLocation>
</comment>
<gene>
    <name evidence="11" type="ORF">CLEI1391_LOCUS15236</name>
</gene>
<sequence length="228" mass="26054">MAPMKGPLRRFYTPYEVAQHNSPGDCWVSFLGGVYDLTGLIKNNPGKITEPIIKAAGTDISHWFDAKSRDIRTMIDPVTHLERPYLPQGRVPHVPPIEPMSNWDTSFGIPWWKDKKYQIGALSSRVRLVRMKNVLTGQEDNLEVPGEEMVVEIRERYLELNAHAQSYTFKALVRGQDGQFEFAELNMNKTLEENGVPDETPVFEDLRVPTDAFIPVLHVYWNDDLTVA</sequence>
<dbReference type="PANTHER" id="PTHR21281:SF0">
    <property type="entry name" value="CYTOCHROME B5 DOMAIN-CONTAINING PROTEIN 1"/>
    <property type="match status" value="1"/>
</dbReference>
<evidence type="ECO:0000259" key="10">
    <source>
        <dbReference type="PROSITE" id="PS50255"/>
    </source>
</evidence>
<keyword evidence="4" id="KW-0479">Metal-binding</keyword>
<dbReference type="InterPro" id="IPR052320">
    <property type="entry name" value="Cytochrome_b5_domain"/>
</dbReference>
<dbReference type="InterPro" id="IPR036400">
    <property type="entry name" value="Cyt_B5-like_heme/steroid_sf"/>
</dbReference>
<feature type="domain" description="Cytochrome b5 heme-binding" evidence="10">
    <location>
        <begin position="9"/>
        <end position="123"/>
    </location>
</feature>
<evidence type="ECO:0000256" key="9">
    <source>
        <dbReference type="ARBA" id="ARBA00046139"/>
    </source>
</evidence>
<keyword evidence="3" id="KW-0349">Heme</keyword>
<dbReference type="Pfam" id="PF00173">
    <property type="entry name" value="Cyt-b5"/>
    <property type="match status" value="1"/>
</dbReference>
<evidence type="ECO:0000256" key="1">
    <source>
        <dbReference type="ARBA" id="ARBA00004430"/>
    </source>
</evidence>
<keyword evidence="5" id="KW-0408">Iron</keyword>
<evidence type="ECO:0000256" key="4">
    <source>
        <dbReference type="ARBA" id="ARBA00022723"/>
    </source>
</evidence>
<dbReference type="Gene3D" id="3.10.120.10">
    <property type="entry name" value="Cytochrome b5-like heme/steroid binding domain"/>
    <property type="match status" value="1"/>
</dbReference>
<keyword evidence="2" id="KW-0963">Cytoplasm</keyword>
<evidence type="ECO:0000256" key="7">
    <source>
        <dbReference type="ARBA" id="ARBA00023273"/>
    </source>
</evidence>
<dbReference type="GO" id="GO:0005930">
    <property type="term" value="C:axoneme"/>
    <property type="evidence" value="ECO:0007669"/>
    <property type="project" value="UniProtKB-SubCell"/>
</dbReference>
<accession>A0A7S0RXX4</accession>
<proteinExistence type="predicted"/>
<evidence type="ECO:0000313" key="11">
    <source>
        <dbReference type="EMBL" id="CAD8690804.1"/>
    </source>
</evidence>
<dbReference type="EMBL" id="HBFB01027293">
    <property type="protein sequence ID" value="CAD8690804.1"/>
    <property type="molecule type" value="Transcribed_RNA"/>
</dbReference>
<dbReference type="SMART" id="SM01117">
    <property type="entry name" value="Cyt-b5"/>
    <property type="match status" value="1"/>
</dbReference>
<keyword evidence="7" id="KW-0966">Cell projection</keyword>
<dbReference type="AlphaFoldDB" id="A0A7S0RXX4"/>